<keyword evidence="6" id="KW-0653">Protein transport</keyword>
<comment type="subcellular location">
    <subcellularLocation>
        <location evidence="2">Cytoplasm</location>
    </subcellularLocation>
    <subcellularLocation>
        <location evidence="1">Nucleus</location>
    </subcellularLocation>
</comment>
<keyword evidence="4" id="KW-0813">Transport</keyword>
<accession>A0AAD2JK98</accession>
<evidence type="ECO:0000256" key="5">
    <source>
        <dbReference type="ARBA" id="ARBA00022490"/>
    </source>
</evidence>
<evidence type="ECO:0000256" key="4">
    <source>
        <dbReference type="ARBA" id="ARBA00022448"/>
    </source>
</evidence>
<dbReference type="GO" id="GO:0006606">
    <property type="term" value="P:protein import into nucleus"/>
    <property type="evidence" value="ECO:0007669"/>
    <property type="project" value="TreeGrafter"/>
</dbReference>
<dbReference type="SUPFAM" id="SSF48371">
    <property type="entry name" value="ARM repeat"/>
    <property type="match status" value="1"/>
</dbReference>
<evidence type="ECO:0000256" key="1">
    <source>
        <dbReference type="ARBA" id="ARBA00004123"/>
    </source>
</evidence>
<dbReference type="InterPro" id="IPR013713">
    <property type="entry name" value="XPO2_central"/>
</dbReference>
<dbReference type="GO" id="GO:0031267">
    <property type="term" value="F:small GTPase binding"/>
    <property type="evidence" value="ECO:0007669"/>
    <property type="project" value="InterPro"/>
</dbReference>
<dbReference type="InterPro" id="IPR016024">
    <property type="entry name" value="ARM-type_fold"/>
</dbReference>
<dbReference type="AlphaFoldDB" id="A0AAD2JK98"/>
<dbReference type="Pfam" id="PF08506">
    <property type="entry name" value="Cse1"/>
    <property type="match status" value="1"/>
</dbReference>
<evidence type="ECO:0000259" key="8">
    <source>
        <dbReference type="PROSITE" id="PS50166"/>
    </source>
</evidence>
<dbReference type="Proteomes" id="UP001295423">
    <property type="component" value="Unassembled WGS sequence"/>
</dbReference>
<dbReference type="InterPro" id="IPR011989">
    <property type="entry name" value="ARM-like"/>
</dbReference>
<name>A0AAD2JK98_9STRA</name>
<dbReference type="SMART" id="SM00913">
    <property type="entry name" value="IBN_N"/>
    <property type="match status" value="1"/>
</dbReference>
<evidence type="ECO:0000313" key="10">
    <source>
        <dbReference type="Proteomes" id="UP001295423"/>
    </source>
</evidence>
<gene>
    <name evidence="9" type="ORF">CYCCA115_LOCUS17481</name>
</gene>
<dbReference type="InterPro" id="IPR001494">
    <property type="entry name" value="Importin-beta_N"/>
</dbReference>
<dbReference type="GO" id="GO:0005635">
    <property type="term" value="C:nuclear envelope"/>
    <property type="evidence" value="ECO:0007669"/>
    <property type="project" value="TreeGrafter"/>
</dbReference>
<keyword evidence="5" id="KW-0963">Cytoplasm</keyword>
<evidence type="ECO:0000256" key="2">
    <source>
        <dbReference type="ARBA" id="ARBA00004496"/>
    </source>
</evidence>
<evidence type="ECO:0000256" key="7">
    <source>
        <dbReference type="ARBA" id="ARBA00023242"/>
    </source>
</evidence>
<comment type="similarity">
    <text evidence="3">Belongs to the importin beta family.</text>
</comment>
<organism evidence="9 10">
    <name type="scientific">Cylindrotheca closterium</name>
    <dbReference type="NCBI Taxonomy" id="2856"/>
    <lineage>
        <taxon>Eukaryota</taxon>
        <taxon>Sar</taxon>
        <taxon>Stramenopiles</taxon>
        <taxon>Ochrophyta</taxon>
        <taxon>Bacillariophyta</taxon>
        <taxon>Bacillariophyceae</taxon>
        <taxon>Bacillariophycidae</taxon>
        <taxon>Bacillariales</taxon>
        <taxon>Bacillariaceae</taxon>
        <taxon>Cylindrotheca</taxon>
    </lineage>
</organism>
<evidence type="ECO:0000256" key="6">
    <source>
        <dbReference type="ARBA" id="ARBA00022927"/>
    </source>
</evidence>
<dbReference type="Pfam" id="PF03810">
    <property type="entry name" value="IBN_N"/>
    <property type="match status" value="1"/>
</dbReference>
<dbReference type="EMBL" id="CAKOGP040001980">
    <property type="protein sequence ID" value="CAJ1959042.1"/>
    <property type="molecule type" value="Genomic_DNA"/>
</dbReference>
<dbReference type="Pfam" id="PF25758">
    <property type="entry name" value="TPR_IPO11"/>
    <property type="match status" value="1"/>
</dbReference>
<dbReference type="PROSITE" id="PS50166">
    <property type="entry name" value="IMPORTIN_B_NT"/>
    <property type="match status" value="1"/>
</dbReference>
<sequence>MDVEQLHIVLQQSFSPDANLRVPAEETVRNLKHVKGSTTLLLQVAAEAQVQFEVRQAASIQLKNICRECWAERLNFAGVPLTADGKKAPLLDEEDKARIRPGLVAALLAEAEKSLRDLLAETLHTIVIHDFPQSWPDLIPTLLTTIQQGANDPAQALRVHNALLALRKVCKRYEYKSKDQRGPLNEIVNQAFPLLLPLAQRLSAPEEHALEAAMMLKQILKIFWSSTQFYLPGSDGNGPSPALANPQSMQPWLDILQRALVKPLPEASTGLEPKNQPTTVDERNAWPWWKVKKWAVQIMSRLFSRYGIPSYAEDDAKEFAKYFSQNVATQFLGPVCETLNLRPSGQFCTDRVVHLCLTYVDLAVELSSTYKLLKPHLDFLLYQVCFPTMCLTQEDVEVFENDPHEFVHRQNSPLADFYDPRMSAITLVTDLVKHRGQDVTQNLLGRMTEILQRYNASPPENRNHVEKDGALLTFGSLSKFLLAKDKYAKELEGLLVTSVFPDFNSPVAFLRYRACWMVQQFSTVSWSDDGSNLRNLLQLNLQRLSDPALPVQIEASKSLRYLIEADGADQTLLPVLPQLLTEYFRIMNEIGNDEVVSALQVLLDKFGDHIEPHAHQLVTQLSNAFNQYCTAGEDDDDDDAAMAAAQCLECIATVLKGICDQPSIMKNLEPLLIPLILKIMGNDGEYIEYLECALDILTFLTYFPDTISPELWQAFPLIYVAFDQWAYDYLNMMVPCLQSYIAKAPDFFLQGQAQLPEGNIPYIDLIVSMVAKTVTNDKASESECRYALSLFMSLLHNCGGKIDMYLTIINEISLGKLGQQVNADIPLTRISIYQILGSALYYNPQLELVELEKRGVTQQVFGKWMKDVETMDRWLPRKLTILGMSSILSLPVSSLPPSLQSSIPQLIDGVVRMCISLKEDENKTGGDGGDDDVTGSGGGLPADIGDVDQGFGEDEDVTNEVDESYRKALQGVTSWDDDMARFLLGGDWDEDREDVDEDFTSPLTDNSIDELLFLSDILTTAFQREPEAYQQIQTAMSPEAAANCQKIFQAAAALRAQAAQQSTQQS</sequence>
<dbReference type="Gene3D" id="1.25.10.10">
    <property type="entry name" value="Leucine-rich Repeat Variant"/>
    <property type="match status" value="1"/>
</dbReference>
<comment type="caution">
    <text evidence="9">The sequence shown here is derived from an EMBL/GenBank/DDBJ whole genome shotgun (WGS) entry which is preliminary data.</text>
</comment>
<protein>
    <recommendedName>
        <fullName evidence="8">Importin N-terminal domain-containing protein</fullName>
    </recommendedName>
</protein>
<keyword evidence="7" id="KW-0539">Nucleus</keyword>
<reference evidence="9" key="1">
    <citation type="submission" date="2023-08" db="EMBL/GenBank/DDBJ databases">
        <authorList>
            <person name="Audoor S."/>
            <person name="Bilcke G."/>
        </authorList>
    </citation>
    <scope>NUCLEOTIDE SEQUENCE</scope>
</reference>
<evidence type="ECO:0000313" key="9">
    <source>
        <dbReference type="EMBL" id="CAJ1959042.1"/>
    </source>
</evidence>
<keyword evidence="10" id="KW-1185">Reference proteome</keyword>
<feature type="domain" description="Importin N-terminal" evidence="8">
    <location>
        <begin position="24"/>
        <end position="109"/>
    </location>
</feature>
<dbReference type="PANTHER" id="PTHR10997:SF18">
    <property type="entry name" value="D-IMPORTIN 7_RANBP7"/>
    <property type="match status" value="1"/>
</dbReference>
<dbReference type="GO" id="GO:0005829">
    <property type="term" value="C:cytosol"/>
    <property type="evidence" value="ECO:0007669"/>
    <property type="project" value="TreeGrafter"/>
</dbReference>
<proteinExistence type="inferred from homology"/>
<dbReference type="InterPro" id="IPR058669">
    <property type="entry name" value="TPR_IPO7/11-like"/>
</dbReference>
<evidence type="ECO:0000256" key="3">
    <source>
        <dbReference type="ARBA" id="ARBA00007991"/>
    </source>
</evidence>
<dbReference type="PANTHER" id="PTHR10997">
    <property type="entry name" value="IMPORTIN-7, 8, 11"/>
    <property type="match status" value="1"/>
</dbReference>